<dbReference type="InterPro" id="IPR000653">
    <property type="entry name" value="DegT/StrS_aminotransferase"/>
</dbReference>
<organism evidence="6 7">
    <name type="scientific">Mediterraneibacter catenae</name>
    <dbReference type="NCBI Taxonomy" id="2594882"/>
    <lineage>
        <taxon>Bacteria</taxon>
        <taxon>Bacillati</taxon>
        <taxon>Bacillota</taxon>
        <taxon>Clostridia</taxon>
        <taxon>Lachnospirales</taxon>
        <taxon>Lachnospiraceae</taxon>
        <taxon>Mediterraneibacter</taxon>
    </lineage>
</organism>
<dbReference type="GO" id="GO:0000271">
    <property type="term" value="P:polysaccharide biosynthetic process"/>
    <property type="evidence" value="ECO:0007669"/>
    <property type="project" value="TreeGrafter"/>
</dbReference>
<dbReference type="AlphaFoldDB" id="A0A5M9I1Q8"/>
<dbReference type="GO" id="GO:0008483">
    <property type="term" value="F:transaminase activity"/>
    <property type="evidence" value="ECO:0007669"/>
    <property type="project" value="UniProtKB-KW"/>
</dbReference>
<dbReference type="Gene3D" id="3.90.1150.10">
    <property type="entry name" value="Aspartate Aminotransferase, domain 1"/>
    <property type="match status" value="1"/>
</dbReference>
<protein>
    <submittedName>
        <fullName evidence="6">DegT/DnrJ/EryC1/StrS family aminotransferase</fullName>
    </submittedName>
</protein>
<dbReference type="CDD" id="cd00616">
    <property type="entry name" value="AHBA_syn"/>
    <property type="match status" value="1"/>
</dbReference>
<evidence type="ECO:0000313" key="7">
    <source>
        <dbReference type="Proteomes" id="UP000322025"/>
    </source>
</evidence>
<dbReference type="FunFam" id="3.40.640.10:FF:000089">
    <property type="entry name" value="Aminotransferase, DegT/DnrJ/EryC1/StrS family"/>
    <property type="match status" value="1"/>
</dbReference>
<keyword evidence="6" id="KW-0032">Aminotransferase</keyword>
<comment type="similarity">
    <text evidence="2 5">Belongs to the DegT/DnrJ/EryC1 family.</text>
</comment>
<name>A0A5M9I1Q8_9FIRM</name>
<feature type="modified residue" description="N6-(pyridoxal phosphate)lysine" evidence="4">
    <location>
        <position position="185"/>
    </location>
</feature>
<keyword evidence="6" id="KW-0808">Transferase</keyword>
<gene>
    <name evidence="6" type="ORF">FNY66_09590</name>
</gene>
<dbReference type="GO" id="GO:0030170">
    <property type="term" value="F:pyridoxal phosphate binding"/>
    <property type="evidence" value="ECO:0007669"/>
    <property type="project" value="TreeGrafter"/>
</dbReference>
<dbReference type="PANTHER" id="PTHR30244:SF36">
    <property type="entry name" value="3-OXO-GLUCOSE-6-PHOSPHATE:GLUTAMATE AMINOTRANSFERASE"/>
    <property type="match status" value="1"/>
</dbReference>
<dbReference type="PIRSF" id="PIRSF000390">
    <property type="entry name" value="PLP_StrS"/>
    <property type="match status" value="1"/>
</dbReference>
<dbReference type="PANTHER" id="PTHR30244">
    <property type="entry name" value="TRANSAMINASE"/>
    <property type="match status" value="1"/>
</dbReference>
<sequence>MSVDFVRLKRGYDLYAQEYEEAALRAMRSGWYILGKELEEFEAGFAEYMGAKYCIGVNSGLDALILAVRALDIGPGDEVIVPANTYIASVLGITENGATPVFVEPDRYFCIDAEQIEQAVTDKTKAILPVHLYGQPCEMDTIQTIAEKYGLYVIEDCAQSHGAVYRGKKTGTFGKIGCFSFYPTKPMGALGDSGALLTDDENIAQKLRALRNYGSAKKYVNDICGKNTRLDEVQAAVLKVSMAHLQEGNAWRNRIAGMYLEGIENPLVRLPETRNGAEHVYHVFPLLCERREELQRYLLDKGIHTLIHYPIPPHLQKCYEYLGHRKGEYPLSESYAAQELSLPIYAGMPDEEVKLVTDAVNSFRED</sequence>
<dbReference type="Pfam" id="PF01041">
    <property type="entry name" value="DegT_DnrJ_EryC1"/>
    <property type="match status" value="1"/>
</dbReference>
<dbReference type="Gene3D" id="3.40.640.10">
    <property type="entry name" value="Type I PLP-dependent aspartate aminotransferase-like (Major domain)"/>
    <property type="match status" value="1"/>
</dbReference>
<reference evidence="6" key="1">
    <citation type="submission" date="2019-07" db="EMBL/GenBank/DDBJ databases">
        <authorList>
            <person name="Wongkuna S."/>
            <person name="Scaria J."/>
        </authorList>
    </citation>
    <scope>NUCLEOTIDE SEQUENCE [LARGE SCALE GENOMIC DNA]</scope>
    <source>
        <strain evidence="6">SW178</strain>
    </source>
</reference>
<dbReference type="EMBL" id="VMSO01000011">
    <property type="protein sequence ID" value="KAA8501152.1"/>
    <property type="molecule type" value="Genomic_DNA"/>
</dbReference>
<dbReference type="InterPro" id="IPR015422">
    <property type="entry name" value="PyrdxlP-dep_Trfase_small"/>
</dbReference>
<comment type="caution">
    <text evidence="6">The sequence shown here is derived from an EMBL/GenBank/DDBJ whole genome shotgun (WGS) entry which is preliminary data.</text>
</comment>
<dbReference type="RefSeq" id="WP_150310978.1">
    <property type="nucleotide sequence ID" value="NZ_VMSO01000011.1"/>
</dbReference>
<accession>A0A5M9I1Q8</accession>
<evidence type="ECO:0000256" key="3">
    <source>
        <dbReference type="PIRSR" id="PIRSR000390-1"/>
    </source>
</evidence>
<dbReference type="InterPro" id="IPR015424">
    <property type="entry name" value="PyrdxlP-dep_Trfase"/>
</dbReference>
<keyword evidence="7" id="KW-1185">Reference proteome</keyword>
<evidence type="ECO:0000313" key="6">
    <source>
        <dbReference type="EMBL" id="KAA8501152.1"/>
    </source>
</evidence>
<keyword evidence="1 4" id="KW-0663">Pyridoxal phosphate</keyword>
<evidence type="ECO:0000256" key="4">
    <source>
        <dbReference type="PIRSR" id="PIRSR000390-2"/>
    </source>
</evidence>
<dbReference type="Proteomes" id="UP000322025">
    <property type="component" value="Unassembled WGS sequence"/>
</dbReference>
<evidence type="ECO:0000256" key="5">
    <source>
        <dbReference type="RuleBase" id="RU004508"/>
    </source>
</evidence>
<evidence type="ECO:0000256" key="1">
    <source>
        <dbReference type="ARBA" id="ARBA00022898"/>
    </source>
</evidence>
<dbReference type="InterPro" id="IPR015421">
    <property type="entry name" value="PyrdxlP-dep_Trfase_major"/>
</dbReference>
<proteinExistence type="inferred from homology"/>
<dbReference type="SUPFAM" id="SSF53383">
    <property type="entry name" value="PLP-dependent transferases"/>
    <property type="match status" value="1"/>
</dbReference>
<evidence type="ECO:0000256" key="2">
    <source>
        <dbReference type="ARBA" id="ARBA00037999"/>
    </source>
</evidence>
<feature type="active site" description="Proton acceptor" evidence="3">
    <location>
        <position position="185"/>
    </location>
</feature>
<dbReference type="OrthoDB" id="9810913at2"/>